<organism evidence="2 3">
    <name type="scientific">Podospora fimiseda</name>
    <dbReference type="NCBI Taxonomy" id="252190"/>
    <lineage>
        <taxon>Eukaryota</taxon>
        <taxon>Fungi</taxon>
        <taxon>Dikarya</taxon>
        <taxon>Ascomycota</taxon>
        <taxon>Pezizomycotina</taxon>
        <taxon>Sordariomycetes</taxon>
        <taxon>Sordariomycetidae</taxon>
        <taxon>Sordariales</taxon>
        <taxon>Podosporaceae</taxon>
        <taxon>Podospora</taxon>
    </lineage>
</organism>
<evidence type="ECO:0000313" key="3">
    <source>
        <dbReference type="Proteomes" id="UP001301958"/>
    </source>
</evidence>
<sequence length="202" mass="22381">MHVSSFLNIFILVHRITNTLATVGAEGRMEMALQRRACLLPSINKADSRDPRPTDGTWLTSSGQADVSIQFGALALRLHEASAGQTLFGTNREWWRFSTRCRGRLSVESLKSPAICNSKLRHSGPMHALNPSPTPIQIAGNAVNPHDVAAASYRCKCYRVRSTNLQDMASFSKIPRPTWWSSVACRQAHCDQGRIPARHGFL</sequence>
<evidence type="ECO:0008006" key="4">
    <source>
        <dbReference type="Google" id="ProtNLM"/>
    </source>
</evidence>
<protein>
    <recommendedName>
        <fullName evidence="4">Secreted protein</fullName>
    </recommendedName>
</protein>
<dbReference type="EMBL" id="MU865340">
    <property type="protein sequence ID" value="KAK4226870.1"/>
    <property type="molecule type" value="Genomic_DNA"/>
</dbReference>
<evidence type="ECO:0000256" key="1">
    <source>
        <dbReference type="SAM" id="SignalP"/>
    </source>
</evidence>
<keyword evidence="1" id="KW-0732">Signal</keyword>
<dbReference type="AlphaFoldDB" id="A0AAN7BP42"/>
<reference evidence="2" key="2">
    <citation type="submission" date="2023-05" db="EMBL/GenBank/DDBJ databases">
        <authorList>
            <consortium name="Lawrence Berkeley National Laboratory"/>
            <person name="Steindorff A."/>
            <person name="Hensen N."/>
            <person name="Bonometti L."/>
            <person name="Westerberg I."/>
            <person name="Brannstrom I.O."/>
            <person name="Guillou S."/>
            <person name="Cros-Aarteil S."/>
            <person name="Calhoun S."/>
            <person name="Haridas S."/>
            <person name="Kuo A."/>
            <person name="Mondo S."/>
            <person name="Pangilinan J."/>
            <person name="Riley R."/>
            <person name="Labutti K."/>
            <person name="Andreopoulos B."/>
            <person name="Lipzen A."/>
            <person name="Chen C."/>
            <person name="Yanf M."/>
            <person name="Daum C."/>
            <person name="Ng V."/>
            <person name="Clum A."/>
            <person name="Ohm R."/>
            <person name="Martin F."/>
            <person name="Silar P."/>
            <person name="Natvig D."/>
            <person name="Lalanne C."/>
            <person name="Gautier V."/>
            <person name="Ament-Velasquez S.L."/>
            <person name="Kruys A."/>
            <person name="Hutchinson M.I."/>
            <person name="Powell A.J."/>
            <person name="Barry K."/>
            <person name="Miller A.N."/>
            <person name="Grigoriev I.V."/>
            <person name="Debuchy R."/>
            <person name="Gladieux P."/>
            <person name="Thoren M.H."/>
            <person name="Johannesson H."/>
        </authorList>
    </citation>
    <scope>NUCLEOTIDE SEQUENCE</scope>
    <source>
        <strain evidence="2">CBS 990.96</strain>
    </source>
</reference>
<evidence type="ECO:0000313" key="2">
    <source>
        <dbReference type="EMBL" id="KAK4226870.1"/>
    </source>
</evidence>
<dbReference type="Proteomes" id="UP001301958">
    <property type="component" value="Unassembled WGS sequence"/>
</dbReference>
<gene>
    <name evidence="2" type="ORF">QBC38DRAFT_214248</name>
</gene>
<feature type="signal peptide" evidence="1">
    <location>
        <begin position="1"/>
        <end position="21"/>
    </location>
</feature>
<proteinExistence type="predicted"/>
<reference evidence="2" key="1">
    <citation type="journal article" date="2023" name="Mol. Phylogenet. Evol.">
        <title>Genome-scale phylogeny and comparative genomics of the fungal order Sordariales.</title>
        <authorList>
            <person name="Hensen N."/>
            <person name="Bonometti L."/>
            <person name="Westerberg I."/>
            <person name="Brannstrom I.O."/>
            <person name="Guillou S."/>
            <person name="Cros-Aarteil S."/>
            <person name="Calhoun S."/>
            <person name="Haridas S."/>
            <person name="Kuo A."/>
            <person name="Mondo S."/>
            <person name="Pangilinan J."/>
            <person name="Riley R."/>
            <person name="LaButti K."/>
            <person name="Andreopoulos B."/>
            <person name="Lipzen A."/>
            <person name="Chen C."/>
            <person name="Yan M."/>
            <person name="Daum C."/>
            <person name="Ng V."/>
            <person name="Clum A."/>
            <person name="Steindorff A."/>
            <person name="Ohm R.A."/>
            <person name="Martin F."/>
            <person name="Silar P."/>
            <person name="Natvig D.O."/>
            <person name="Lalanne C."/>
            <person name="Gautier V."/>
            <person name="Ament-Velasquez S.L."/>
            <person name="Kruys A."/>
            <person name="Hutchinson M.I."/>
            <person name="Powell A.J."/>
            <person name="Barry K."/>
            <person name="Miller A.N."/>
            <person name="Grigoriev I.V."/>
            <person name="Debuchy R."/>
            <person name="Gladieux P."/>
            <person name="Hiltunen Thoren M."/>
            <person name="Johannesson H."/>
        </authorList>
    </citation>
    <scope>NUCLEOTIDE SEQUENCE</scope>
    <source>
        <strain evidence="2">CBS 990.96</strain>
    </source>
</reference>
<comment type="caution">
    <text evidence="2">The sequence shown here is derived from an EMBL/GenBank/DDBJ whole genome shotgun (WGS) entry which is preliminary data.</text>
</comment>
<feature type="chain" id="PRO_5042989544" description="Secreted protein" evidence="1">
    <location>
        <begin position="22"/>
        <end position="202"/>
    </location>
</feature>
<accession>A0AAN7BP42</accession>
<keyword evidence="3" id="KW-1185">Reference proteome</keyword>
<name>A0AAN7BP42_9PEZI</name>